<dbReference type="EMBL" id="JASVWF010000007">
    <property type="protein sequence ID" value="MDL5159453.1"/>
    <property type="molecule type" value="Genomic_DNA"/>
</dbReference>
<evidence type="ECO:0000313" key="2">
    <source>
        <dbReference type="EMBL" id="MDL5159453.1"/>
    </source>
</evidence>
<name>A0ABT7MFK9_9PSEU</name>
<dbReference type="RefSeq" id="WP_286056048.1">
    <property type="nucleotide sequence ID" value="NZ_JASVWF010000007.1"/>
</dbReference>
<evidence type="ECO:0000313" key="3">
    <source>
        <dbReference type="Proteomes" id="UP001231924"/>
    </source>
</evidence>
<evidence type="ECO:0000256" key="1">
    <source>
        <dbReference type="SAM" id="MobiDB-lite"/>
    </source>
</evidence>
<reference evidence="2 3" key="1">
    <citation type="submission" date="2023-06" db="EMBL/GenBank/DDBJ databases">
        <title>Actinomycetospora Odt1-22.</title>
        <authorList>
            <person name="Supong K."/>
        </authorList>
    </citation>
    <scope>NUCLEOTIDE SEQUENCE [LARGE SCALE GENOMIC DNA]</scope>
    <source>
        <strain evidence="2 3">Odt1-22</strain>
    </source>
</reference>
<accession>A0ABT7MFK9</accession>
<gene>
    <name evidence="2" type="ORF">QRT03_26030</name>
</gene>
<sequence>MAEQHNTEKKPATKAQARPVERERDDELRDLIAEQWDERTHGPSPAAKAELAGDF</sequence>
<proteinExistence type="predicted"/>
<comment type="caution">
    <text evidence="2">The sequence shown here is derived from an EMBL/GenBank/DDBJ whole genome shotgun (WGS) entry which is preliminary data.</text>
</comment>
<organism evidence="2 3">
    <name type="scientific">Actinomycetospora termitidis</name>
    <dbReference type="NCBI Taxonomy" id="3053470"/>
    <lineage>
        <taxon>Bacteria</taxon>
        <taxon>Bacillati</taxon>
        <taxon>Actinomycetota</taxon>
        <taxon>Actinomycetes</taxon>
        <taxon>Pseudonocardiales</taxon>
        <taxon>Pseudonocardiaceae</taxon>
        <taxon>Actinomycetospora</taxon>
    </lineage>
</organism>
<keyword evidence="3" id="KW-1185">Reference proteome</keyword>
<feature type="compositionally biased region" description="Basic and acidic residues" evidence="1">
    <location>
        <begin position="19"/>
        <end position="28"/>
    </location>
</feature>
<feature type="region of interest" description="Disordered" evidence="1">
    <location>
        <begin position="1"/>
        <end position="28"/>
    </location>
</feature>
<protein>
    <submittedName>
        <fullName evidence="2">Uncharacterized protein</fullName>
    </submittedName>
</protein>
<feature type="compositionally biased region" description="Basic and acidic residues" evidence="1">
    <location>
        <begin position="1"/>
        <end position="11"/>
    </location>
</feature>
<dbReference type="Proteomes" id="UP001231924">
    <property type="component" value="Unassembled WGS sequence"/>
</dbReference>